<comment type="caution">
    <text evidence="3">The sequence shown here is derived from an EMBL/GenBank/DDBJ whole genome shotgun (WGS) entry which is preliminary data.</text>
</comment>
<evidence type="ECO:0008006" key="5">
    <source>
        <dbReference type="Google" id="ProtNLM"/>
    </source>
</evidence>
<dbReference type="Proteomes" id="UP001183388">
    <property type="component" value="Unassembled WGS sequence"/>
</dbReference>
<evidence type="ECO:0000256" key="2">
    <source>
        <dbReference type="SAM" id="SignalP"/>
    </source>
</evidence>
<proteinExistence type="predicted"/>
<keyword evidence="2" id="KW-0732">Signal</keyword>
<dbReference type="EMBL" id="JAVREN010000022">
    <property type="protein sequence ID" value="MDT0308497.1"/>
    <property type="molecule type" value="Genomic_DNA"/>
</dbReference>
<dbReference type="SUPFAM" id="SSF88713">
    <property type="entry name" value="Glycoside hydrolase/deacetylase"/>
    <property type="match status" value="1"/>
</dbReference>
<feature type="signal peptide" evidence="2">
    <location>
        <begin position="1"/>
        <end position="20"/>
    </location>
</feature>
<feature type="chain" id="PRO_5046235723" description="Lipoprotein" evidence="2">
    <location>
        <begin position="21"/>
        <end position="399"/>
    </location>
</feature>
<dbReference type="PANTHER" id="PTHR45985:SF3">
    <property type="entry name" value="CHITIN DEACETYLASE-LIKE 4"/>
    <property type="match status" value="1"/>
</dbReference>
<feature type="region of interest" description="Disordered" evidence="1">
    <location>
        <begin position="27"/>
        <end position="87"/>
    </location>
</feature>
<sequence>MVDKPPARALACAASLTALAALLAGAACSGAGPGDTEGDKAAVEQRSAPERKRAAPRLIGDGSTADTGPQPRQPEAEPLKPGEEPPQFVVFSWDGAAEDGNRYFSRFRKVARENDAHMTYFLTGLYLLPEDERFRYEPPGRAPGASDISYLRDENIAATLGELRGAWLDGSEIGTHFNGHFCGPEGVASWTEEDWRSEIDQASWMVRNWRTTTGFGDAEPLPFDYGEELAGGRTPCLEGRDALLPAAAEAGFRYDSSGSGLQVWPGRGEEGLWEFPLPSIPVPGRSFETLAMDYNFLANDAGGEDYRDGLLAAFDRAYHGNRAPLVVGNHFSDWNGGAYLDAVEDVIEEVCPREGVRCVSFRQLVDWLEAQDPAVPERLRGLGVGEAPADGWAAFLGGP</sequence>
<evidence type="ECO:0000256" key="1">
    <source>
        <dbReference type="SAM" id="MobiDB-lite"/>
    </source>
</evidence>
<feature type="compositionally biased region" description="Basic and acidic residues" evidence="1">
    <location>
        <begin position="37"/>
        <end position="53"/>
    </location>
</feature>
<dbReference type="PROSITE" id="PS51257">
    <property type="entry name" value="PROKAR_LIPOPROTEIN"/>
    <property type="match status" value="1"/>
</dbReference>
<evidence type="ECO:0000313" key="3">
    <source>
        <dbReference type="EMBL" id="MDT0308497.1"/>
    </source>
</evidence>
<name>A0ABU2LAY9_9ACTN</name>
<protein>
    <recommendedName>
        <fullName evidence="5">Lipoprotein</fullName>
    </recommendedName>
</protein>
<organism evidence="3 4">
    <name type="scientific">Streptomyces boetiae</name>
    <dbReference type="NCBI Taxonomy" id="3075541"/>
    <lineage>
        <taxon>Bacteria</taxon>
        <taxon>Bacillati</taxon>
        <taxon>Actinomycetota</taxon>
        <taxon>Actinomycetes</taxon>
        <taxon>Kitasatosporales</taxon>
        <taxon>Streptomycetaceae</taxon>
        <taxon>Streptomyces</taxon>
    </lineage>
</organism>
<dbReference type="Gene3D" id="3.20.20.370">
    <property type="entry name" value="Glycoside hydrolase/deacetylase"/>
    <property type="match status" value="1"/>
</dbReference>
<dbReference type="InterPro" id="IPR052740">
    <property type="entry name" value="CE4"/>
</dbReference>
<feature type="compositionally biased region" description="Basic and acidic residues" evidence="1">
    <location>
        <begin position="74"/>
        <end position="83"/>
    </location>
</feature>
<gene>
    <name evidence="3" type="ORF">RM780_16250</name>
</gene>
<accession>A0ABU2LAY9</accession>
<dbReference type="PANTHER" id="PTHR45985">
    <property type="match status" value="1"/>
</dbReference>
<keyword evidence="4" id="KW-1185">Reference proteome</keyword>
<dbReference type="RefSeq" id="WP_311631442.1">
    <property type="nucleotide sequence ID" value="NZ_JAVREN010000022.1"/>
</dbReference>
<dbReference type="InterPro" id="IPR011330">
    <property type="entry name" value="Glyco_hydro/deAcase_b/a-brl"/>
</dbReference>
<evidence type="ECO:0000313" key="4">
    <source>
        <dbReference type="Proteomes" id="UP001183388"/>
    </source>
</evidence>
<reference evidence="4" key="1">
    <citation type="submission" date="2023-07" db="EMBL/GenBank/DDBJ databases">
        <title>30 novel species of actinomycetes from the DSMZ collection.</title>
        <authorList>
            <person name="Nouioui I."/>
        </authorList>
    </citation>
    <scope>NUCLEOTIDE SEQUENCE [LARGE SCALE GENOMIC DNA]</scope>
    <source>
        <strain evidence="4">DSM 44917</strain>
    </source>
</reference>